<name>A0A914XP74_9BILA</name>
<feature type="signal peptide" evidence="7">
    <location>
        <begin position="1"/>
        <end position="20"/>
    </location>
</feature>
<evidence type="ECO:0000256" key="7">
    <source>
        <dbReference type="SAM" id="SignalP"/>
    </source>
</evidence>
<dbReference type="AlphaFoldDB" id="A0A914XP74"/>
<comment type="subcellular location">
    <subcellularLocation>
        <location evidence="1">Membrane</location>
        <topology evidence="1">Single-pass type I membrane protein</topology>
    </subcellularLocation>
</comment>
<organism evidence="8 9">
    <name type="scientific">Plectus sambesii</name>
    <dbReference type="NCBI Taxonomy" id="2011161"/>
    <lineage>
        <taxon>Eukaryota</taxon>
        <taxon>Metazoa</taxon>
        <taxon>Ecdysozoa</taxon>
        <taxon>Nematoda</taxon>
        <taxon>Chromadorea</taxon>
        <taxon>Plectida</taxon>
        <taxon>Plectina</taxon>
        <taxon>Plectoidea</taxon>
        <taxon>Plectidae</taxon>
        <taxon>Plectus</taxon>
    </lineage>
</organism>
<sequence>MSWPLLLFLGFLSLTDNALCEKNKAFTYDFESENHVSIRSKRQSKNSEELSEPDLSQNDSSVFWWRKNESQWANYEEVPIDHTYYEMLIMNPSEESFNEHYLDILAMLKMPNVQGNQSHPLLGDSYRRAVSTKISFEFPFYGHTMQNLTIATGGFCYIGDHAHSWLAATQYIAPLMANFDTHLPKSTVMYADNGTVFVIEWSRVQLRDDPKAGNFTFQVSLHKNGDIWFVYKEVPIAVEEIGDTFHPRKLGISDAYLINHPITSPSPEQAGLSKRVIYEYHRIEVDADKVKSKTVVILKALPTCISLTTCHSCANSTIKNFNCSWCQVGEKNGGSFCSDEAGLHRRRQDWASGSCKEQSRNLYCNDEEQEKKDKQSEKGKTSSPREPESSPDSPQVVPLDSEGRLIDRENERGRTSSSTATGSGGAIAVLLVLATVVALVGWLTYAYHNPHTSSGQLLIRYRPARWRWPNSDARCAYTASVHM</sequence>
<evidence type="ECO:0000256" key="4">
    <source>
        <dbReference type="ARBA" id="ARBA00022989"/>
    </source>
</evidence>
<feature type="region of interest" description="Disordered" evidence="5">
    <location>
        <begin position="366"/>
        <end position="421"/>
    </location>
</feature>
<evidence type="ECO:0000313" key="9">
    <source>
        <dbReference type="WBParaSite" id="PSAMB.scaffold909size38770.g9743.t1"/>
    </source>
</evidence>
<keyword evidence="3 7" id="KW-0732">Signal</keyword>
<feature type="compositionally biased region" description="Basic and acidic residues" evidence="5">
    <location>
        <begin position="401"/>
        <end position="414"/>
    </location>
</feature>
<feature type="transmembrane region" description="Helical" evidence="6">
    <location>
        <begin position="424"/>
        <end position="447"/>
    </location>
</feature>
<dbReference type="WBParaSite" id="PSAMB.scaffold909size38770.g9743.t1">
    <property type="protein sequence ID" value="PSAMB.scaffold909size38770.g9743.t1"/>
    <property type="gene ID" value="PSAMB.scaffold909size38770.g9743"/>
</dbReference>
<dbReference type="PANTHER" id="PTHR13055">
    <property type="entry name" value="TUMOR ENDOTHELIAL MARKER 7 RELATED"/>
    <property type="match status" value="1"/>
</dbReference>
<evidence type="ECO:0000256" key="1">
    <source>
        <dbReference type="ARBA" id="ARBA00004479"/>
    </source>
</evidence>
<dbReference type="GO" id="GO:0016020">
    <property type="term" value="C:membrane"/>
    <property type="evidence" value="ECO:0007669"/>
    <property type="project" value="UniProtKB-SubCell"/>
</dbReference>
<keyword evidence="8" id="KW-1185">Reference proteome</keyword>
<evidence type="ECO:0000256" key="2">
    <source>
        <dbReference type="ARBA" id="ARBA00022692"/>
    </source>
</evidence>
<keyword evidence="4 6" id="KW-1133">Transmembrane helix</keyword>
<keyword evidence="6" id="KW-0472">Membrane</keyword>
<keyword evidence="2 6" id="KW-0812">Transmembrane</keyword>
<protein>
    <submittedName>
        <fullName evidence="9">Plexin domain-containing protein 2</fullName>
    </submittedName>
</protein>
<evidence type="ECO:0000256" key="3">
    <source>
        <dbReference type="ARBA" id="ARBA00022729"/>
    </source>
</evidence>
<feature type="chain" id="PRO_5037287049" evidence="7">
    <location>
        <begin position="21"/>
        <end position="483"/>
    </location>
</feature>
<dbReference type="InterPro" id="IPR031152">
    <property type="entry name" value="PLXDC"/>
</dbReference>
<proteinExistence type="predicted"/>
<dbReference type="PANTHER" id="PTHR13055:SF12">
    <property type="entry name" value="LD40707P"/>
    <property type="match status" value="1"/>
</dbReference>
<reference evidence="9" key="1">
    <citation type="submission" date="2022-11" db="UniProtKB">
        <authorList>
            <consortium name="WormBaseParasite"/>
        </authorList>
    </citation>
    <scope>IDENTIFICATION</scope>
</reference>
<evidence type="ECO:0000256" key="5">
    <source>
        <dbReference type="SAM" id="MobiDB-lite"/>
    </source>
</evidence>
<accession>A0A914XP74</accession>
<feature type="compositionally biased region" description="Basic and acidic residues" evidence="5">
    <location>
        <begin position="369"/>
        <end position="388"/>
    </location>
</feature>
<evidence type="ECO:0000256" key="6">
    <source>
        <dbReference type="SAM" id="Phobius"/>
    </source>
</evidence>
<dbReference type="Proteomes" id="UP000887566">
    <property type="component" value="Unplaced"/>
</dbReference>
<evidence type="ECO:0000313" key="8">
    <source>
        <dbReference type="Proteomes" id="UP000887566"/>
    </source>
</evidence>